<dbReference type="GO" id="GO:0003677">
    <property type="term" value="F:DNA binding"/>
    <property type="evidence" value="ECO:0007669"/>
    <property type="project" value="InterPro"/>
</dbReference>
<dbReference type="Pfam" id="PF02195">
    <property type="entry name" value="ParB_N"/>
    <property type="match status" value="1"/>
</dbReference>
<feature type="compositionally biased region" description="Basic and acidic residues" evidence="2">
    <location>
        <begin position="9"/>
        <end position="19"/>
    </location>
</feature>
<proteinExistence type="inferred from homology"/>
<evidence type="ECO:0000256" key="1">
    <source>
        <dbReference type="ARBA" id="ARBA00006295"/>
    </source>
</evidence>
<dbReference type="SUPFAM" id="SSF110849">
    <property type="entry name" value="ParB/Sulfiredoxin"/>
    <property type="match status" value="1"/>
</dbReference>
<dbReference type="PANTHER" id="PTHR33375:SF7">
    <property type="entry name" value="CHROMOSOME 2-PARTITIONING PROTEIN PARB-RELATED"/>
    <property type="match status" value="1"/>
</dbReference>
<dbReference type="GO" id="GO:0007059">
    <property type="term" value="P:chromosome segregation"/>
    <property type="evidence" value="ECO:0007669"/>
    <property type="project" value="TreeGrafter"/>
</dbReference>
<dbReference type="NCBIfam" id="TIGR00180">
    <property type="entry name" value="parB_part"/>
    <property type="match status" value="1"/>
</dbReference>
<dbReference type="InterPro" id="IPR003115">
    <property type="entry name" value="ParB_N"/>
</dbReference>
<feature type="region of interest" description="Disordered" evidence="2">
    <location>
        <begin position="1"/>
        <end position="27"/>
    </location>
</feature>
<dbReference type="InterPro" id="IPR004437">
    <property type="entry name" value="ParB/RepB/Spo0J"/>
</dbReference>
<sequence>MELMTVDPRSLKDNPDRARQSKSSPQSDALLCASIKAIGVVQPPVVKPDPDGGNSYIIVFGHRRAAQAVAADIADIAVLVAEPSDDLGAMQSFAENIARELLNPVDQWRAIERLVALGWTEESIALPVRQIRKLRLLANILPAMLDQMARGDMPNEQQLRTIAAAGQDEQAEVWKKYKPRKQDPQVSWWEVARALTTTRMLAKHASFGDELAQAYGIVWVEDLFAPADEDSRYTTDVEAFLGAQQEWLSNNLPKRGSVTLQEDQSHARDAQEFEKRHRNDWVVIAALNSDHRPGFVECIATLGGIRSETGERRFLVLGSDYVIGRHGFVINPSSEPYDGPSSFVTWAAQR</sequence>
<dbReference type="SMART" id="SM00470">
    <property type="entry name" value="ParB"/>
    <property type="match status" value="1"/>
</dbReference>
<dbReference type="PANTHER" id="PTHR33375">
    <property type="entry name" value="CHROMOSOME-PARTITIONING PROTEIN PARB-RELATED"/>
    <property type="match status" value="1"/>
</dbReference>
<feature type="domain" description="ParB-like N-terminal" evidence="3">
    <location>
        <begin position="4"/>
        <end position="97"/>
    </location>
</feature>
<evidence type="ECO:0000259" key="3">
    <source>
        <dbReference type="SMART" id="SM00470"/>
    </source>
</evidence>
<dbReference type="AlphaFoldDB" id="A0A6A1TLM0"/>
<dbReference type="CDD" id="cd16387">
    <property type="entry name" value="ParB_N_Srx"/>
    <property type="match status" value="1"/>
</dbReference>
<dbReference type="InterPro" id="IPR050336">
    <property type="entry name" value="Chromosome_partition/occlusion"/>
</dbReference>
<name>A0A6A1TLM0_NEOGA</name>
<evidence type="ECO:0000313" key="4">
    <source>
        <dbReference type="EMBL" id="KAB1083776.1"/>
    </source>
</evidence>
<dbReference type="EMBL" id="VZUL01000003">
    <property type="protein sequence ID" value="KAB1083776.1"/>
    <property type="molecule type" value="Genomic_DNA"/>
</dbReference>
<organism evidence="4 5">
    <name type="scientific">Neorhizobium galegae</name>
    <name type="common">Rhizobium galegae</name>
    <dbReference type="NCBI Taxonomy" id="399"/>
    <lineage>
        <taxon>Bacteria</taxon>
        <taxon>Pseudomonadati</taxon>
        <taxon>Pseudomonadota</taxon>
        <taxon>Alphaproteobacteria</taxon>
        <taxon>Hyphomicrobiales</taxon>
        <taxon>Rhizobiaceae</taxon>
        <taxon>Rhizobium/Agrobacterium group</taxon>
        <taxon>Neorhizobium</taxon>
    </lineage>
</organism>
<evidence type="ECO:0000313" key="5">
    <source>
        <dbReference type="Proteomes" id="UP000386575"/>
    </source>
</evidence>
<dbReference type="Proteomes" id="UP000386575">
    <property type="component" value="Unassembled WGS sequence"/>
</dbReference>
<dbReference type="Gene3D" id="3.90.1530.30">
    <property type="match status" value="1"/>
</dbReference>
<dbReference type="GO" id="GO:0005694">
    <property type="term" value="C:chromosome"/>
    <property type="evidence" value="ECO:0007669"/>
    <property type="project" value="TreeGrafter"/>
</dbReference>
<evidence type="ECO:0000256" key="2">
    <source>
        <dbReference type="SAM" id="MobiDB-lite"/>
    </source>
</evidence>
<reference evidence="4 5" key="1">
    <citation type="submission" date="2019-09" db="EMBL/GenBank/DDBJ databases">
        <title>Genome sequencing of Ng87 strain.</title>
        <authorList>
            <person name="Karasev E.S."/>
            <person name="Andronov E."/>
        </authorList>
    </citation>
    <scope>NUCLEOTIDE SEQUENCE [LARGE SCALE GENOMIC DNA]</scope>
    <source>
        <strain evidence="4 5">Ng87</strain>
    </source>
</reference>
<dbReference type="SUPFAM" id="SSF109709">
    <property type="entry name" value="KorB DNA-binding domain-like"/>
    <property type="match status" value="1"/>
</dbReference>
<dbReference type="Gene3D" id="1.10.10.2830">
    <property type="match status" value="1"/>
</dbReference>
<comment type="caution">
    <text evidence="4">The sequence shown here is derived from an EMBL/GenBank/DDBJ whole genome shotgun (WGS) entry which is preliminary data.</text>
</comment>
<dbReference type="InterPro" id="IPR036086">
    <property type="entry name" value="ParB/Sulfiredoxin_sf"/>
</dbReference>
<gene>
    <name evidence="4" type="ORF">F4V91_30450</name>
</gene>
<comment type="similarity">
    <text evidence="1">Belongs to the ParB family.</text>
</comment>
<accession>A0A6A1TLM0</accession>
<protein>
    <submittedName>
        <fullName evidence="4">ParB/RepB/Spo0J family partition protein</fullName>
    </submittedName>
</protein>